<dbReference type="SUPFAM" id="SSF143120">
    <property type="entry name" value="YefM-like"/>
    <property type="match status" value="1"/>
</dbReference>
<accession>A0A5N1JU98</accession>
<dbReference type="InterPro" id="IPR036165">
    <property type="entry name" value="YefM-like_sf"/>
</dbReference>
<dbReference type="EMBL" id="VYXQ01000012">
    <property type="protein sequence ID" value="KAA9367496.1"/>
    <property type="molecule type" value="Genomic_DNA"/>
</dbReference>
<proteinExistence type="inferred from homology"/>
<evidence type="ECO:0000313" key="4">
    <source>
        <dbReference type="Proteomes" id="UP000327108"/>
    </source>
</evidence>
<evidence type="ECO:0000313" key="3">
    <source>
        <dbReference type="EMBL" id="KAA9367496.1"/>
    </source>
</evidence>
<name>A0A5N1JU98_9HYPH</name>
<comment type="caution">
    <text evidence="3">The sequence shown here is derived from an EMBL/GenBank/DDBJ whole genome shotgun (WGS) entry which is preliminary data.</text>
</comment>
<sequence>MTSTVTAAAISKNFGAYQDAAVRDPVIITKNGRPCTVLLAYEDYRRERRVELTGTLTEDDLAAVEAASMEAGLEHLDRELNEEYHDSE</sequence>
<dbReference type="InterPro" id="IPR006442">
    <property type="entry name" value="Antitoxin_Phd/YefM"/>
</dbReference>
<evidence type="ECO:0000256" key="2">
    <source>
        <dbReference type="RuleBase" id="RU362080"/>
    </source>
</evidence>
<keyword evidence="4" id="KW-1185">Reference proteome</keyword>
<dbReference type="RefSeq" id="WP_151093999.1">
    <property type="nucleotide sequence ID" value="NZ_JBLZNM010000004.1"/>
</dbReference>
<evidence type="ECO:0000256" key="1">
    <source>
        <dbReference type="ARBA" id="ARBA00009981"/>
    </source>
</evidence>
<organism evidence="3 4">
    <name type="scientific">Ochrobactrum quorumnocens</name>
    <dbReference type="NCBI Taxonomy" id="271865"/>
    <lineage>
        <taxon>Bacteria</taxon>
        <taxon>Pseudomonadati</taxon>
        <taxon>Pseudomonadota</taxon>
        <taxon>Alphaproteobacteria</taxon>
        <taxon>Hyphomicrobiales</taxon>
        <taxon>Brucellaceae</taxon>
        <taxon>Brucella/Ochrobactrum group</taxon>
        <taxon>Ochrobactrum</taxon>
    </lineage>
</organism>
<protein>
    <recommendedName>
        <fullName evidence="2">Antitoxin</fullName>
    </recommendedName>
</protein>
<dbReference type="Gene3D" id="3.40.1620.10">
    <property type="entry name" value="YefM-like domain"/>
    <property type="match status" value="1"/>
</dbReference>
<dbReference type="Proteomes" id="UP000327108">
    <property type="component" value="Unassembled WGS sequence"/>
</dbReference>
<dbReference type="Pfam" id="PF02604">
    <property type="entry name" value="PhdYeFM_antitox"/>
    <property type="match status" value="1"/>
</dbReference>
<dbReference type="AlphaFoldDB" id="A0A5N1JU98"/>
<dbReference type="NCBIfam" id="TIGR01552">
    <property type="entry name" value="phd_fam"/>
    <property type="match status" value="1"/>
</dbReference>
<reference evidence="3 4" key="1">
    <citation type="submission" date="2019-09" db="EMBL/GenBank/DDBJ databases">
        <title>Biological control of the noxious weed angled onion (Allium triquetrum) thwarted by endophytic bacteria in Victoria, Australia.</title>
        <authorList>
            <person name="Tehranchian P."/>
            <person name="Adair R.J."/>
            <person name="Van T.H."/>
            <person name="Morrison P.D."/>
            <person name="Williams H."/>
            <person name="Lawrie A.C."/>
        </authorList>
    </citation>
    <scope>NUCLEOTIDE SEQUENCE [LARGE SCALE GENOMIC DNA]</scope>
    <source>
        <strain evidence="3 4">RPTAtOch1</strain>
    </source>
</reference>
<comment type="similarity">
    <text evidence="1 2">Belongs to the phD/YefM antitoxin family.</text>
</comment>
<comment type="function">
    <text evidence="2">Antitoxin component of a type II toxin-antitoxin (TA) system.</text>
</comment>
<gene>
    <name evidence="3" type="ORF">F3W84_13925</name>
</gene>